<dbReference type="PANTHER" id="PTHR11766:SF1">
    <property type="entry name" value="TYROSINE--TRNA LIGASE"/>
    <property type="match status" value="1"/>
</dbReference>
<comment type="similarity">
    <text evidence="10">Belongs to the class-I aminoacyl-tRNA synthetase family. TyrS type 2 subfamily.</text>
</comment>
<dbReference type="PRINTS" id="PR01040">
    <property type="entry name" value="TRNASYNTHTYR"/>
</dbReference>
<dbReference type="InterPro" id="IPR001412">
    <property type="entry name" value="aa-tRNA-synth_I_CS"/>
</dbReference>
<dbReference type="InterPro" id="IPR002942">
    <property type="entry name" value="S4_RNA-bd"/>
</dbReference>
<evidence type="ECO:0000256" key="5">
    <source>
        <dbReference type="ARBA" id="ARBA00022840"/>
    </source>
</evidence>
<dbReference type="GO" id="GO:0004831">
    <property type="term" value="F:tyrosine-tRNA ligase activity"/>
    <property type="evidence" value="ECO:0007669"/>
    <property type="project" value="UniProtKB-UniRule"/>
</dbReference>
<dbReference type="CDD" id="cd00165">
    <property type="entry name" value="S4"/>
    <property type="match status" value="1"/>
</dbReference>
<dbReference type="FunFam" id="3.40.50.620:FF:000061">
    <property type="entry name" value="Tyrosine--tRNA ligase"/>
    <property type="match status" value="1"/>
</dbReference>
<dbReference type="Proteomes" id="UP000186469">
    <property type="component" value="Unassembled WGS sequence"/>
</dbReference>
<evidence type="ECO:0000256" key="3">
    <source>
        <dbReference type="ARBA" id="ARBA00022598"/>
    </source>
</evidence>
<dbReference type="GO" id="GO:0003723">
    <property type="term" value="F:RNA binding"/>
    <property type="evidence" value="ECO:0007669"/>
    <property type="project" value="UniProtKB-KW"/>
</dbReference>
<evidence type="ECO:0000256" key="9">
    <source>
        <dbReference type="ARBA" id="ARBA00048248"/>
    </source>
</evidence>
<comment type="subunit">
    <text evidence="1 10">Homodimer.</text>
</comment>
<keyword evidence="8 10" id="KW-0030">Aminoacyl-tRNA synthetase</keyword>
<dbReference type="Pfam" id="PF01479">
    <property type="entry name" value="S4"/>
    <property type="match status" value="1"/>
</dbReference>
<dbReference type="Gene3D" id="3.10.290.10">
    <property type="entry name" value="RNA-binding S4 domain"/>
    <property type="match status" value="1"/>
</dbReference>
<comment type="function">
    <text evidence="10">Catalyzes the attachment of tyrosine to tRNA(Tyr) in a two-step reaction: tyrosine is first activated by ATP to form Tyr-AMP and then transferred to the acceptor end of tRNA(Tyr).</text>
</comment>
<dbReference type="EC" id="6.1.1.1" evidence="10"/>
<sequence>MLNAKLSTEEIDLQLKQIKRGIVELIDEGELRKKIARNQPLKIKAGFDPTAPDLHLGHTVLIHKLRHFQELGHEVIFLIGDFTGRIGDPSGRSETRPPLTEEQVLANAETYKSQVFKILDPEKTKVMFNSEWLNKLSPQDFIKLTSCYTVARMMERDDFEKRFKNQIPISIHEFLYPLCQGYDSVALKADVELGGTDQKFNLLVGRSLQSSYGIEPQCILTVPLLEGLDGIKKMSKSLGNYVGITDQPNDMFGKIMSISDELMWRYFELISTKSLSEIQALKQAVEKGEKHPKTVKEDLAQEITAMYHSKTAAEEARTQFNAVFKTGGVPDDAPTYTCEHGENSMPQAFLEASGLVDSRSEAKRLMKQGALSIDGVICNDPNTPLVSGEYIVKLGKKRFLKLTVR</sequence>
<comment type="subcellular location">
    <subcellularLocation>
        <location evidence="10">Cytoplasm</location>
    </subcellularLocation>
</comment>
<dbReference type="HAMAP" id="MF_02007">
    <property type="entry name" value="Tyr_tRNA_synth_type2"/>
    <property type="match status" value="1"/>
</dbReference>
<dbReference type="EMBL" id="FRDI01000003">
    <property type="protein sequence ID" value="SHN55855.1"/>
    <property type="molecule type" value="Genomic_DNA"/>
</dbReference>
<feature type="domain" description="RNA-binding S4" evidence="12">
    <location>
        <begin position="344"/>
        <end position="405"/>
    </location>
</feature>
<keyword evidence="6 11" id="KW-0694">RNA-binding</keyword>
<accession>A0A1M7SBM2</accession>
<keyword evidence="7 10" id="KW-0648">Protein biosynthesis</keyword>
<dbReference type="PANTHER" id="PTHR11766">
    <property type="entry name" value="TYROSYL-TRNA SYNTHETASE"/>
    <property type="match status" value="1"/>
</dbReference>
<evidence type="ECO:0000256" key="2">
    <source>
        <dbReference type="ARBA" id="ARBA00022490"/>
    </source>
</evidence>
<dbReference type="RefSeq" id="WP_072696417.1">
    <property type="nucleotide sequence ID" value="NZ_FRDI01000003.1"/>
</dbReference>
<dbReference type="GO" id="GO:0005524">
    <property type="term" value="F:ATP binding"/>
    <property type="evidence" value="ECO:0007669"/>
    <property type="project" value="UniProtKB-UniRule"/>
</dbReference>
<dbReference type="Gene3D" id="3.40.50.620">
    <property type="entry name" value="HUPs"/>
    <property type="match status" value="1"/>
</dbReference>
<keyword evidence="3 10" id="KW-0436">Ligase</keyword>
<reference evidence="13 14" key="1">
    <citation type="submission" date="2016-12" db="EMBL/GenBank/DDBJ databases">
        <authorList>
            <person name="Song W.-J."/>
            <person name="Kurnit D.M."/>
        </authorList>
    </citation>
    <scope>NUCLEOTIDE SEQUENCE [LARGE SCALE GENOMIC DNA]</scope>
    <source>
        <strain evidence="13 14">DSM 11393</strain>
    </source>
</reference>
<dbReference type="NCBIfam" id="TIGR00234">
    <property type="entry name" value="tyrS"/>
    <property type="match status" value="1"/>
</dbReference>
<evidence type="ECO:0000256" key="10">
    <source>
        <dbReference type="HAMAP-Rule" id="MF_02007"/>
    </source>
</evidence>
<dbReference type="InterPro" id="IPR002307">
    <property type="entry name" value="Tyr-tRNA-ligase"/>
</dbReference>
<dbReference type="PROSITE" id="PS00178">
    <property type="entry name" value="AA_TRNA_LIGASE_I"/>
    <property type="match status" value="1"/>
</dbReference>
<dbReference type="InterPro" id="IPR024108">
    <property type="entry name" value="Tyr-tRNA-ligase_bac_2"/>
</dbReference>
<dbReference type="PROSITE" id="PS50889">
    <property type="entry name" value="S4"/>
    <property type="match status" value="1"/>
</dbReference>
<dbReference type="SUPFAM" id="SSF52374">
    <property type="entry name" value="Nucleotidylyl transferase"/>
    <property type="match status" value="1"/>
</dbReference>
<dbReference type="AlphaFoldDB" id="A0A1M7SBM2"/>
<protein>
    <recommendedName>
        <fullName evidence="10">Tyrosine--tRNA ligase</fullName>
        <ecNumber evidence="10">6.1.1.1</ecNumber>
    </recommendedName>
    <alternativeName>
        <fullName evidence="10">Tyrosyl-tRNA synthetase</fullName>
        <shortName evidence="10">TyrRS</shortName>
    </alternativeName>
</protein>
<name>A0A1M7SBM2_9BACT</name>
<dbReference type="STRING" id="1121455.SAMN02745728_00726"/>
<dbReference type="Gene3D" id="1.10.240.10">
    <property type="entry name" value="Tyrosyl-Transfer RNA Synthetase"/>
    <property type="match status" value="1"/>
</dbReference>
<dbReference type="CDD" id="cd00805">
    <property type="entry name" value="TyrRS_core"/>
    <property type="match status" value="1"/>
</dbReference>
<evidence type="ECO:0000313" key="13">
    <source>
        <dbReference type="EMBL" id="SHN55855.1"/>
    </source>
</evidence>
<evidence type="ECO:0000256" key="7">
    <source>
        <dbReference type="ARBA" id="ARBA00022917"/>
    </source>
</evidence>
<evidence type="ECO:0000256" key="11">
    <source>
        <dbReference type="PROSITE-ProRule" id="PRU00182"/>
    </source>
</evidence>
<dbReference type="GO" id="GO:0005829">
    <property type="term" value="C:cytosol"/>
    <property type="evidence" value="ECO:0007669"/>
    <property type="project" value="TreeGrafter"/>
</dbReference>
<dbReference type="InterPro" id="IPR002305">
    <property type="entry name" value="aa-tRNA-synth_Ic"/>
</dbReference>
<dbReference type="SUPFAM" id="SSF55174">
    <property type="entry name" value="Alpha-L RNA-binding motif"/>
    <property type="match status" value="1"/>
</dbReference>
<feature type="short sequence motif" description="'KMSKS' region" evidence="10">
    <location>
        <begin position="233"/>
        <end position="237"/>
    </location>
</feature>
<evidence type="ECO:0000256" key="6">
    <source>
        <dbReference type="ARBA" id="ARBA00022884"/>
    </source>
</evidence>
<dbReference type="FunFam" id="1.10.240.10:FF:000006">
    <property type="entry name" value="Tyrosine--tRNA ligase"/>
    <property type="match status" value="1"/>
</dbReference>
<keyword evidence="4 10" id="KW-0547">Nucleotide-binding</keyword>
<keyword evidence="14" id="KW-1185">Reference proteome</keyword>
<dbReference type="InterPro" id="IPR024088">
    <property type="entry name" value="Tyr-tRNA-ligase_bac-type"/>
</dbReference>
<evidence type="ECO:0000256" key="8">
    <source>
        <dbReference type="ARBA" id="ARBA00023146"/>
    </source>
</evidence>
<evidence type="ECO:0000256" key="1">
    <source>
        <dbReference type="ARBA" id="ARBA00011738"/>
    </source>
</evidence>
<feature type="binding site" evidence="10">
    <location>
        <position position="236"/>
    </location>
    <ligand>
        <name>ATP</name>
        <dbReference type="ChEBI" id="CHEBI:30616"/>
    </ligand>
</feature>
<feature type="short sequence motif" description="'HIGH' region" evidence="10">
    <location>
        <begin position="49"/>
        <end position="58"/>
    </location>
</feature>
<dbReference type="SMART" id="SM00363">
    <property type="entry name" value="S4"/>
    <property type="match status" value="1"/>
</dbReference>
<keyword evidence="5 10" id="KW-0067">ATP-binding</keyword>
<dbReference type="Pfam" id="PF00579">
    <property type="entry name" value="tRNA-synt_1b"/>
    <property type="match status" value="1"/>
</dbReference>
<organism evidence="13 14">
    <name type="scientific">Desulfovibrio litoralis DSM 11393</name>
    <dbReference type="NCBI Taxonomy" id="1121455"/>
    <lineage>
        <taxon>Bacteria</taxon>
        <taxon>Pseudomonadati</taxon>
        <taxon>Thermodesulfobacteriota</taxon>
        <taxon>Desulfovibrionia</taxon>
        <taxon>Desulfovibrionales</taxon>
        <taxon>Desulfovibrionaceae</taxon>
        <taxon>Desulfovibrio</taxon>
    </lineage>
</organism>
<comment type="catalytic activity">
    <reaction evidence="9 10">
        <text>tRNA(Tyr) + L-tyrosine + ATP = L-tyrosyl-tRNA(Tyr) + AMP + diphosphate + H(+)</text>
        <dbReference type="Rhea" id="RHEA:10220"/>
        <dbReference type="Rhea" id="RHEA-COMP:9706"/>
        <dbReference type="Rhea" id="RHEA-COMP:9707"/>
        <dbReference type="ChEBI" id="CHEBI:15378"/>
        <dbReference type="ChEBI" id="CHEBI:30616"/>
        <dbReference type="ChEBI" id="CHEBI:33019"/>
        <dbReference type="ChEBI" id="CHEBI:58315"/>
        <dbReference type="ChEBI" id="CHEBI:78442"/>
        <dbReference type="ChEBI" id="CHEBI:78536"/>
        <dbReference type="ChEBI" id="CHEBI:456215"/>
        <dbReference type="EC" id="6.1.1.1"/>
    </reaction>
</comment>
<evidence type="ECO:0000259" key="12">
    <source>
        <dbReference type="SMART" id="SM00363"/>
    </source>
</evidence>
<dbReference type="OrthoDB" id="9804243at2"/>
<evidence type="ECO:0000256" key="4">
    <source>
        <dbReference type="ARBA" id="ARBA00022741"/>
    </source>
</evidence>
<proteinExistence type="inferred from homology"/>
<evidence type="ECO:0000313" key="14">
    <source>
        <dbReference type="Proteomes" id="UP000186469"/>
    </source>
</evidence>
<dbReference type="GO" id="GO:0006437">
    <property type="term" value="P:tyrosyl-tRNA aminoacylation"/>
    <property type="evidence" value="ECO:0007669"/>
    <property type="project" value="UniProtKB-UniRule"/>
</dbReference>
<dbReference type="InterPro" id="IPR014729">
    <property type="entry name" value="Rossmann-like_a/b/a_fold"/>
</dbReference>
<keyword evidence="2 10" id="KW-0963">Cytoplasm</keyword>
<dbReference type="InterPro" id="IPR036986">
    <property type="entry name" value="S4_RNA-bd_sf"/>
</dbReference>
<gene>
    <name evidence="10" type="primary">tyrS</name>
    <name evidence="13" type="ORF">SAMN02745728_00726</name>
</gene>